<evidence type="ECO:0000313" key="4">
    <source>
        <dbReference type="Proteomes" id="UP000176651"/>
    </source>
</evidence>
<protein>
    <recommendedName>
        <fullName evidence="5">Glycosyltransferase</fullName>
    </recommendedName>
</protein>
<dbReference type="InterPro" id="IPR004629">
    <property type="entry name" value="WecG_TagA_CpsF"/>
</dbReference>
<dbReference type="PANTHER" id="PTHR34136">
    <property type="match status" value="1"/>
</dbReference>
<evidence type="ECO:0000313" key="3">
    <source>
        <dbReference type="EMBL" id="OGB74529.1"/>
    </source>
</evidence>
<proteinExistence type="predicted"/>
<dbReference type="AlphaFoldDB" id="A0A1F4NT56"/>
<sequence length="297" mass="33205">MSRETVDVLGVQIDVLTMPQALKRAAQLAQDGRGHYIVTPNPEFIMQALGDGRFREVINRADLSLADGVGVLWAAKFLSIPISRFCGLAYLQAWVQMVLSGIGIILCPRSLTSVLPERITGVDMVWEISKLASERGFKVFLLGAAPGVAYEVSRKLQMLYPKLLVVDVMAGPPYEPEAEVIRRIKDIKPQFLFLAFPATEQLRWMRDYSHALPGVVMMGIGGAFDFIAEAGAINAPSGDATKARRAPRLLQKRGLEWLWRYFTQPWRKQRIKTATVDFIKIVFNYKLTRLSGGQAPR</sequence>
<keyword evidence="1" id="KW-0328">Glycosyltransferase</keyword>
<keyword evidence="2" id="KW-0808">Transferase</keyword>
<dbReference type="GO" id="GO:0016758">
    <property type="term" value="F:hexosyltransferase activity"/>
    <property type="evidence" value="ECO:0007669"/>
    <property type="project" value="TreeGrafter"/>
</dbReference>
<evidence type="ECO:0000256" key="2">
    <source>
        <dbReference type="ARBA" id="ARBA00022679"/>
    </source>
</evidence>
<dbReference type="EMBL" id="META01000001">
    <property type="protein sequence ID" value="OGB74529.1"/>
    <property type="molecule type" value="Genomic_DNA"/>
</dbReference>
<reference evidence="3 4" key="1">
    <citation type="journal article" date="2016" name="Nat. Commun.">
        <title>Thousands of microbial genomes shed light on interconnected biogeochemical processes in an aquifer system.</title>
        <authorList>
            <person name="Anantharaman K."/>
            <person name="Brown C.T."/>
            <person name="Hug L.A."/>
            <person name="Sharon I."/>
            <person name="Castelle C.J."/>
            <person name="Probst A.J."/>
            <person name="Thomas B.C."/>
            <person name="Singh A."/>
            <person name="Wilkins M.J."/>
            <person name="Karaoz U."/>
            <person name="Brodie E.L."/>
            <person name="Williams K.H."/>
            <person name="Hubbard S.S."/>
            <person name="Banfield J.F."/>
        </authorList>
    </citation>
    <scope>NUCLEOTIDE SEQUENCE [LARGE SCALE GENOMIC DNA]</scope>
</reference>
<dbReference type="CDD" id="cd06533">
    <property type="entry name" value="Glyco_transf_WecG_TagA"/>
    <property type="match status" value="1"/>
</dbReference>
<organism evidence="3 4">
    <name type="scientific">candidate division Kazan bacterium RBG_13_50_9</name>
    <dbReference type="NCBI Taxonomy" id="1798535"/>
    <lineage>
        <taxon>Bacteria</taxon>
        <taxon>Bacteria division Kazan-3B-28</taxon>
    </lineage>
</organism>
<dbReference type="STRING" id="1798535.A2V68_02880"/>
<comment type="caution">
    <text evidence="3">The sequence shown here is derived from an EMBL/GenBank/DDBJ whole genome shotgun (WGS) entry which is preliminary data.</text>
</comment>
<dbReference type="Proteomes" id="UP000176651">
    <property type="component" value="Unassembled WGS sequence"/>
</dbReference>
<gene>
    <name evidence="3" type="ORF">A2V68_02880</name>
</gene>
<evidence type="ECO:0008006" key="5">
    <source>
        <dbReference type="Google" id="ProtNLM"/>
    </source>
</evidence>
<evidence type="ECO:0000256" key="1">
    <source>
        <dbReference type="ARBA" id="ARBA00022676"/>
    </source>
</evidence>
<accession>A0A1F4NT56</accession>
<dbReference type="Pfam" id="PF03808">
    <property type="entry name" value="Glyco_tran_WecG"/>
    <property type="match status" value="1"/>
</dbReference>
<dbReference type="PANTHER" id="PTHR34136:SF1">
    <property type="entry name" value="UDP-N-ACETYL-D-MANNOSAMINURONIC ACID TRANSFERASE"/>
    <property type="match status" value="1"/>
</dbReference>
<name>A0A1F4NT56_UNCK3</name>
<dbReference type="NCBIfam" id="TIGR00696">
    <property type="entry name" value="wecG_tagA_cpsF"/>
    <property type="match status" value="1"/>
</dbReference>